<sequence>MNKLRDKLQLLIYKVINPIVRLFIKIGLTPNMVTFIGLVFNMAVAGILIFGAEKSNRGDLSYIGWAGAVILFAGIFDMLDGQVARLSNKSSKFGALFDSVLDRYSEMILFFGICYYLVGHHYFLSSVFAFMALIGSMMVSYIRSRAEGLGVSCKGGLMQRPERIVLISISAIACGITYYFIGSDFKIYFPGTKIQIFETISIFTFPIALMAVLTNWTAIGRLKEAKIALEEDEKLSSNTKEKFLGVLIPLMMISGLVFSNGANAQTSKQLNEAEQFPLPPVNKSMLFYLQRTPNTNTIVYALNYDNKNILKESDPVKVYWIRYTEEGTPTKSLNFIEKKFAYGIKTQKSGKDLWNLKMVAYDKLPITLRKGKHGSYTAFVKINNKDYVFQKAYIKIEGGSFWSPNIPYIDIYAKDENTKKEIIHRISNPKNKNNG</sequence>
<dbReference type="EMBL" id="JAJJML010000001">
    <property type="protein sequence ID" value="MCC9036144.1"/>
    <property type="molecule type" value="Genomic_DNA"/>
</dbReference>
<comment type="caution">
    <text evidence="5">The sequence shown here is derived from an EMBL/GenBank/DDBJ whole genome shotgun (WGS) entry which is preliminary data.</text>
</comment>
<evidence type="ECO:0000313" key="5">
    <source>
        <dbReference type="EMBL" id="MCC9036144.1"/>
    </source>
</evidence>
<keyword evidence="3" id="KW-0812">Transmembrane</keyword>
<dbReference type="Pfam" id="PF16117">
    <property type="entry name" value="DUF4833"/>
    <property type="match status" value="1"/>
</dbReference>
<dbReference type="AlphaFoldDB" id="A0A9Q3YSU1"/>
<feature type="transmembrane region" description="Helical" evidence="3">
    <location>
        <begin position="62"/>
        <end position="79"/>
    </location>
</feature>
<dbReference type="Pfam" id="PF01066">
    <property type="entry name" value="CDP-OH_P_transf"/>
    <property type="match status" value="1"/>
</dbReference>
<keyword evidence="3" id="KW-0472">Membrane</keyword>
<evidence type="ECO:0000256" key="3">
    <source>
        <dbReference type="SAM" id="Phobius"/>
    </source>
</evidence>
<protein>
    <submittedName>
        <fullName evidence="5">DUF4833 domain-containing protein</fullName>
    </submittedName>
</protein>
<dbReference type="GO" id="GO:0016020">
    <property type="term" value="C:membrane"/>
    <property type="evidence" value="ECO:0007669"/>
    <property type="project" value="InterPro"/>
</dbReference>
<dbReference type="InterPro" id="IPR048254">
    <property type="entry name" value="CDP_ALCOHOL_P_TRANSF_CS"/>
</dbReference>
<organism evidence="5 6">
    <name type="scientific">Chryseobacterium muglaense</name>
    <dbReference type="NCBI Taxonomy" id="2893752"/>
    <lineage>
        <taxon>Bacteria</taxon>
        <taxon>Pseudomonadati</taxon>
        <taxon>Bacteroidota</taxon>
        <taxon>Flavobacteriia</taxon>
        <taxon>Flavobacteriales</taxon>
        <taxon>Weeksellaceae</taxon>
        <taxon>Chryseobacterium group</taxon>
        <taxon>Chryseobacterium</taxon>
    </lineage>
</organism>
<evidence type="ECO:0000256" key="1">
    <source>
        <dbReference type="ARBA" id="ARBA00022679"/>
    </source>
</evidence>
<feature type="transmembrane region" description="Helical" evidence="3">
    <location>
        <begin position="243"/>
        <end position="262"/>
    </location>
</feature>
<keyword evidence="3" id="KW-1133">Transmembrane helix</keyword>
<evidence type="ECO:0000313" key="6">
    <source>
        <dbReference type="Proteomes" id="UP001107960"/>
    </source>
</evidence>
<gene>
    <name evidence="5" type="ORF">LNP80_18145</name>
</gene>
<dbReference type="Proteomes" id="UP001107960">
    <property type="component" value="Unassembled WGS sequence"/>
</dbReference>
<reference evidence="5" key="1">
    <citation type="submission" date="2021-11" db="EMBL/GenBank/DDBJ databases">
        <title>Description of novel Chryseobacterium species.</title>
        <authorList>
            <person name="Saticioglu I.B."/>
            <person name="Ay H."/>
            <person name="Altun S."/>
            <person name="Duman M."/>
        </authorList>
    </citation>
    <scope>NUCLEOTIDE SEQUENCE</scope>
    <source>
        <strain evidence="5">C-39</strain>
    </source>
</reference>
<evidence type="ECO:0000259" key="4">
    <source>
        <dbReference type="Pfam" id="PF16117"/>
    </source>
</evidence>
<dbReference type="InterPro" id="IPR043130">
    <property type="entry name" value="CDP-OH_PTrfase_TM_dom"/>
</dbReference>
<dbReference type="Gene3D" id="1.20.120.1760">
    <property type="match status" value="1"/>
</dbReference>
<dbReference type="PROSITE" id="PS00379">
    <property type="entry name" value="CDP_ALCOHOL_P_TRANSF"/>
    <property type="match status" value="1"/>
</dbReference>
<feature type="transmembrane region" description="Helical" evidence="3">
    <location>
        <begin position="201"/>
        <end position="222"/>
    </location>
</feature>
<evidence type="ECO:0000256" key="2">
    <source>
        <dbReference type="RuleBase" id="RU003750"/>
    </source>
</evidence>
<feature type="transmembrane region" description="Helical" evidence="3">
    <location>
        <begin position="163"/>
        <end position="181"/>
    </location>
</feature>
<dbReference type="GO" id="GO:0008654">
    <property type="term" value="P:phospholipid biosynthetic process"/>
    <property type="evidence" value="ECO:0007669"/>
    <property type="project" value="InterPro"/>
</dbReference>
<keyword evidence="1 2" id="KW-0808">Transferase</keyword>
<accession>A0A9Q3YSU1</accession>
<dbReference type="InterPro" id="IPR000462">
    <property type="entry name" value="CDP-OH_P_trans"/>
</dbReference>
<feature type="transmembrane region" description="Helical" evidence="3">
    <location>
        <begin position="31"/>
        <end position="50"/>
    </location>
</feature>
<dbReference type="GO" id="GO:0016780">
    <property type="term" value="F:phosphotransferase activity, for other substituted phosphate groups"/>
    <property type="evidence" value="ECO:0007669"/>
    <property type="project" value="InterPro"/>
</dbReference>
<comment type="similarity">
    <text evidence="2">Belongs to the CDP-alcohol phosphatidyltransferase class-I family.</text>
</comment>
<name>A0A9Q3YSU1_9FLAO</name>
<feature type="domain" description="DUF4833" evidence="4">
    <location>
        <begin position="287"/>
        <end position="425"/>
    </location>
</feature>
<dbReference type="InterPro" id="IPR032269">
    <property type="entry name" value="DUF4833"/>
</dbReference>
<dbReference type="RefSeq" id="WP_229986446.1">
    <property type="nucleotide sequence ID" value="NZ_JACXXP010000001.1"/>
</dbReference>
<proteinExistence type="inferred from homology"/>